<reference evidence="1 2" key="1">
    <citation type="submission" date="2020-03" db="EMBL/GenBank/DDBJ databases">
        <title>Soil Listeria distribution.</title>
        <authorList>
            <person name="Liao J."/>
            <person name="Wiedmann M."/>
        </authorList>
    </citation>
    <scope>NUCLEOTIDE SEQUENCE [LARGE SCALE GENOMIC DNA]</scope>
    <source>
        <strain evidence="1 2">FSL L7-0259</strain>
    </source>
</reference>
<accession>A0A7X0Z3B7</accession>
<proteinExistence type="predicted"/>
<evidence type="ECO:0008006" key="3">
    <source>
        <dbReference type="Google" id="ProtNLM"/>
    </source>
</evidence>
<dbReference type="RefSeq" id="WP_185496394.1">
    <property type="nucleotide sequence ID" value="NZ_JAARWG010000003.1"/>
</dbReference>
<protein>
    <recommendedName>
        <fullName evidence="3">Integron-associated effector binding protein domain-containing protein</fullName>
    </recommendedName>
</protein>
<dbReference type="Proteomes" id="UP000541735">
    <property type="component" value="Unassembled WGS sequence"/>
</dbReference>
<dbReference type="EMBL" id="JAARYD010000001">
    <property type="protein sequence ID" value="MBC2175201.1"/>
    <property type="molecule type" value="Genomic_DNA"/>
</dbReference>
<comment type="caution">
    <text evidence="1">The sequence shown here is derived from an EMBL/GenBank/DDBJ whole genome shotgun (WGS) entry which is preliminary data.</text>
</comment>
<name>A0A7X0Z3B7_9LIST</name>
<evidence type="ECO:0000313" key="1">
    <source>
        <dbReference type="EMBL" id="MBC2175201.1"/>
    </source>
</evidence>
<evidence type="ECO:0000313" key="2">
    <source>
        <dbReference type="Proteomes" id="UP000541735"/>
    </source>
</evidence>
<dbReference type="AlphaFoldDB" id="A0A7X0Z3B7"/>
<gene>
    <name evidence="1" type="ORF">HCB27_01125</name>
</gene>
<organism evidence="1 2">
    <name type="scientific">Listeria booriae</name>
    <dbReference type="NCBI Taxonomy" id="1552123"/>
    <lineage>
        <taxon>Bacteria</taxon>
        <taxon>Bacillati</taxon>
        <taxon>Bacillota</taxon>
        <taxon>Bacilli</taxon>
        <taxon>Bacillales</taxon>
        <taxon>Listeriaceae</taxon>
        <taxon>Listeria</taxon>
    </lineage>
</organism>
<sequence length="149" mass="17206">MNIKESSFVLLNVLSLKQIVEIKNWTEPALALRNHVVTEGIYPIGPVVFEKREVETEPDYAEYTFYLPLNTSIEISQQSPYEFTDMLAIPDSIYVRYSDYDGDISVAYDALREYAQVERIQLADSFYHVCLDVYGEMWLDVHAPVIGRV</sequence>